<evidence type="ECO:0000313" key="2">
    <source>
        <dbReference type="Proteomes" id="UP001209701"/>
    </source>
</evidence>
<evidence type="ECO:0000313" key="1">
    <source>
        <dbReference type="EMBL" id="MCV2367687.1"/>
    </source>
</evidence>
<dbReference type="Pfam" id="PF05930">
    <property type="entry name" value="Phage_AlpA"/>
    <property type="match status" value="1"/>
</dbReference>
<name>A0ABT2YCC6_9BURK</name>
<proteinExistence type="predicted"/>
<dbReference type="Gene3D" id="1.10.238.160">
    <property type="match status" value="1"/>
</dbReference>
<gene>
    <name evidence="1" type="ORF">LNV07_06220</name>
</gene>
<reference evidence="1 2" key="1">
    <citation type="submission" date="2021-11" db="EMBL/GenBank/DDBJ databases">
        <authorList>
            <person name="Liang Q."/>
            <person name="Mou H."/>
            <person name="Liu Z."/>
        </authorList>
    </citation>
    <scope>NUCLEOTIDE SEQUENCE [LARGE SCALE GENOMIC DNA]</scope>
    <source>
        <strain evidence="1 2">CHU3</strain>
    </source>
</reference>
<accession>A0ABT2YCC6</accession>
<dbReference type="Proteomes" id="UP001209701">
    <property type="component" value="Unassembled WGS sequence"/>
</dbReference>
<dbReference type="EMBL" id="JAJIRN010000003">
    <property type="protein sequence ID" value="MCV2367687.1"/>
    <property type="molecule type" value="Genomic_DNA"/>
</dbReference>
<dbReference type="RefSeq" id="WP_263570316.1">
    <property type="nucleotide sequence ID" value="NZ_JAJIRN010000003.1"/>
</dbReference>
<comment type="caution">
    <text evidence="1">The sequence shown here is derived from an EMBL/GenBank/DDBJ whole genome shotgun (WGS) entry which is preliminary data.</text>
</comment>
<keyword evidence="2" id="KW-1185">Reference proteome</keyword>
<dbReference type="InterPro" id="IPR010260">
    <property type="entry name" value="AlpA"/>
</dbReference>
<organism evidence="1 2">
    <name type="scientific">Roseateles oligotrophus</name>
    <dbReference type="NCBI Taxonomy" id="1769250"/>
    <lineage>
        <taxon>Bacteria</taxon>
        <taxon>Pseudomonadati</taxon>
        <taxon>Pseudomonadota</taxon>
        <taxon>Betaproteobacteria</taxon>
        <taxon>Burkholderiales</taxon>
        <taxon>Sphaerotilaceae</taxon>
        <taxon>Roseateles</taxon>
    </lineage>
</organism>
<sequence length="67" mass="7765">MSQTQRQYTKSRPAPLLRINDVLQLIPVSRSSFYSGMQTGLYPKPVRIGKRTVAWKHDDIEKLMQGF</sequence>
<protein>
    <submittedName>
        <fullName evidence="1">AlpA family phage regulatory protein</fullName>
    </submittedName>
</protein>